<reference evidence="2" key="1">
    <citation type="submission" date="2015-07" db="EMBL/GenBank/DDBJ databases">
        <authorList>
            <person name="Kim K.M."/>
        </authorList>
    </citation>
    <scope>NUCLEOTIDE SEQUENCE [LARGE SCALE GENOMIC DNA]</scope>
    <source>
        <strain evidence="2">KCTC 42284</strain>
    </source>
</reference>
<keyword evidence="2" id="KW-1185">Reference proteome</keyword>
<evidence type="ECO:0000313" key="2">
    <source>
        <dbReference type="Proteomes" id="UP000066624"/>
    </source>
</evidence>
<proteinExistence type="predicted"/>
<dbReference type="EMBL" id="CP012154">
    <property type="protein sequence ID" value="AKS41628.1"/>
    <property type="molecule type" value="Genomic_DNA"/>
</dbReference>
<dbReference type="AlphaFoldDB" id="A0A0K0XVC2"/>
<dbReference type="OrthoDB" id="14198at2"/>
<dbReference type="RefSeq" id="WP_049725253.1">
    <property type="nucleotide sequence ID" value="NZ_CP012154.1"/>
</dbReference>
<gene>
    <name evidence="1" type="ORF">WM2015_1254</name>
</gene>
<sequence>MTKRLEPEEQARFLAALAGLLEQARRERRTLTYLQIADALAMPGPHRIHKTTRLIELLLKQEVTAGRLPRAALAVSRARPGRPAPGFFDRARRLGLFDGQDSDAFHEGLLERLFAADRA</sequence>
<protein>
    <submittedName>
        <fullName evidence="1">Uncharacterized protein</fullName>
    </submittedName>
</protein>
<organism evidence="1 2">
    <name type="scientific">Wenzhouxiangella marina</name>
    <dbReference type="NCBI Taxonomy" id="1579979"/>
    <lineage>
        <taxon>Bacteria</taxon>
        <taxon>Pseudomonadati</taxon>
        <taxon>Pseudomonadota</taxon>
        <taxon>Gammaproteobacteria</taxon>
        <taxon>Chromatiales</taxon>
        <taxon>Wenzhouxiangellaceae</taxon>
        <taxon>Wenzhouxiangella</taxon>
    </lineage>
</organism>
<accession>A0A0K0XVC2</accession>
<name>A0A0K0XVC2_9GAMM</name>
<dbReference type="Proteomes" id="UP000066624">
    <property type="component" value="Chromosome"/>
</dbReference>
<evidence type="ECO:0000313" key="1">
    <source>
        <dbReference type="EMBL" id="AKS41628.1"/>
    </source>
</evidence>
<dbReference type="STRING" id="1579979.WM2015_1254"/>
<dbReference type="KEGG" id="wma:WM2015_1254"/>